<proteinExistence type="predicted"/>
<evidence type="ECO:0000313" key="1">
    <source>
        <dbReference type="EMBL" id="MBX63881.1"/>
    </source>
</evidence>
<protein>
    <submittedName>
        <fullName evidence="1">Uncharacterized protein</fullName>
    </submittedName>
</protein>
<organism evidence="1">
    <name type="scientific">Rhizophora mucronata</name>
    <name type="common">Asiatic mangrove</name>
    <dbReference type="NCBI Taxonomy" id="61149"/>
    <lineage>
        <taxon>Eukaryota</taxon>
        <taxon>Viridiplantae</taxon>
        <taxon>Streptophyta</taxon>
        <taxon>Embryophyta</taxon>
        <taxon>Tracheophyta</taxon>
        <taxon>Spermatophyta</taxon>
        <taxon>Magnoliopsida</taxon>
        <taxon>eudicotyledons</taxon>
        <taxon>Gunneridae</taxon>
        <taxon>Pentapetalae</taxon>
        <taxon>rosids</taxon>
        <taxon>fabids</taxon>
        <taxon>Malpighiales</taxon>
        <taxon>Rhizophoraceae</taxon>
        <taxon>Rhizophora</taxon>
    </lineage>
</organism>
<name>A0A2P2QA57_RHIMU</name>
<reference evidence="1" key="1">
    <citation type="submission" date="2018-02" db="EMBL/GenBank/DDBJ databases">
        <title>Rhizophora mucronata_Transcriptome.</title>
        <authorList>
            <person name="Meera S.P."/>
            <person name="Sreeshan A."/>
            <person name="Augustine A."/>
        </authorList>
    </citation>
    <scope>NUCLEOTIDE SEQUENCE</scope>
    <source>
        <tissue evidence="1">Leaf</tissue>
    </source>
</reference>
<sequence>MKSATLVFWYDGEIKIIILETKTSVQSMPHEMLIYDSVKSRSEYNLINCAFWDKIRIFGYYFLAHHD</sequence>
<dbReference type="AlphaFoldDB" id="A0A2P2QA57"/>
<dbReference type="EMBL" id="GGEC01083397">
    <property type="protein sequence ID" value="MBX63881.1"/>
    <property type="molecule type" value="Transcribed_RNA"/>
</dbReference>
<accession>A0A2P2QA57</accession>